<protein>
    <submittedName>
        <fullName evidence="2">Uncharacterized protein</fullName>
    </submittedName>
</protein>
<dbReference type="RefSeq" id="WP_213887970.1">
    <property type="nucleotide sequence ID" value="NZ_JAGFNU010000002.1"/>
</dbReference>
<accession>A0ABV5JG24</accession>
<organism evidence="2 3">
    <name type="scientific">Pseudohalocynthiibacter aestuariivivens</name>
    <dbReference type="NCBI Taxonomy" id="1591409"/>
    <lineage>
        <taxon>Bacteria</taxon>
        <taxon>Pseudomonadati</taxon>
        <taxon>Pseudomonadota</taxon>
        <taxon>Alphaproteobacteria</taxon>
        <taxon>Rhodobacterales</taxon>
        <taxon>Paracoccaceae</taxon>
        <taxon>Pseudohalocynthiibacter</taxon>
    </lineage>
</organism>
<evidence type="ECO:0000313" key="3">
    <source>
        <dbReference type="Proteomes" id="UP001589683"/>
    </source>
</evidence>
<evidence type="ECO:0000313" key="2">
    <source>
        <dbReference type="EMBL" id="MFB9232394.1"/>
    </source>
</evidence>
<dbReference type="EMBL" id="JBHMEA010000039">
    <property type="protein sequence ID" value="MFB9232394.1"/>
    <property type="molecule type" value="Genomic_DNA"/>
</dbReference>
<keyword evidence="1" id="KW-0732">Signal</keyword>
<gene>
    <name evidence="2" type="ORF">ACFFUT_11420</name>
</gene>
<keyword evidence="3" id="KW-1185">Reference proteome</keyword>
<proteinExistence type="predicted"/>
<dbReference type="Proteomes" id="UP001589683">
    <property type="component" value="Unassembled WGS sequence"/>
</dbReference>
<feature type="signal peptide" evidence="1">
    <location>
        <begin position="1"/>
        <end position="19"/>
    </location>
</feature>
<reference evidence="2 3" key="1">
    <citation type="submission" date="2024-09" db="EMBL/GenBank/DDBJ databases">
        <authorList>
            <person name="Sun Q."/>
            <person name="Mori K."/>
        </authorList>
    </citation>
    <scope>NUCLEOTIDE SEQUENCE [LARGE SCALE GENOMIC DNA]</scope>
    <source>
        <strain evidence="2 3">CECT 8726</strain>
    </source>
</reference>
<name>A0ABV5JG24_9RHOB</name>
<comment type="caution">
    <text evidence="2">The sequence shown here is derived from an EMBL/GenBank/DDBJ whole genome shotgun (WGS) entry which is preliminary data.</text>
</comment>
<evidence type="ECO:0000256" key="1">
    <source>
        <dbReference type="SAM" id="SignalP"/>
    </source>
</evidence>
<sequence>MGMITRLAVLCIAAAPVSAGELPALSCIGDNWSLSLNWETATFEHDKVLE</sequence>
<feature type="chain" id="PRO_5046948302" evidence="1">
    <location>
        <begin position="20"/>
        <end position="50"/>
    </location>
</feature>